<dbReference type="InterPro" id="IPR006710">
    <property type="entry name" value="Glyco_hydro_43"/>
</dbReference>
<dbReference type="PANTHER" id="PTHR43772:SF2">
    <property type="entry name" value="PUTATIVE (AFU_ORTHOLOGUE AFUA_2G04480)-RELATED"/>
    <property type="match status" value="1"/>
</dbReference>
<dbReference type="RefSeq" id="WP_216240825.1">
    <property type="nucleotide sequence ID" value="NZ_JABACJ020000006.1"/>
</dbReference>
<sequence length="502" mass="56435">MKKFVFNPYLPFWETIPDGEPHVFEDRIYIYGSHDKLNGTSFCEDDYVCWSAPIDNLSDWRCEGVIYRKEQDPINGAPYGKELPQYEPAFTGEGPRLLYAPDVTQGPDGRFYLYYSLDTVNVISVAVCDTPAGTYEFLDYVTREDGSIPEVGRWFDPAILCEENGNYLYYGFCPPVRFPGMENADYPGAMMVKLRNDMHTIISEPVCVAHGIETAEGTGYQEHPFFEASSIRKIGEWYYFVYSSLQGHELCYGMAKGPEGPFEFRGVIVSNGDIGYQGNSLPVNYTGNNHGGLVVIPKGNSDDSVYIFWHRHTHGTAFSRQGCADRVQILEDGTIPQIEITSCGLNEGGLPARGTYQSYIACHLTEGDRTKVGQVVMSMPGQPLPALPEEMPYITEETDENAEHSMRPFIHNMRDGAVAGFKYFQFDGDEKEIRLVLRGSGEMEVLLDSPEGKRIASVTVEVPDGKENWTETRSELDQVEGKHALYFKVKEGDLDFAEFSIQ</sequence>
<feature type="domain" description="CBM6" evidence="6">
    <location>
        <begin position="414"/>
        <end position="499"/>
    </location>
</feature>
<dbReference type="CDD" id="cd18620">
    <property type="entry name" value="GH43_XylA-like"/>
    <property type="match status" value="1"/>
</dbReference>
<dbReference type="Pfam" id="PF04616">
    <property type="entry name" value="Glyco_hydro_43"/>
    <property type="match status" value="1"/>
</dbReference>
<comment type="caution">
    <text evidence="7">The sequence shown here is derived from an EMBL/GenBank/DDBJ whole genome shotgun (WGS) entry which is preliminary data.</text>
</comment>
<dbReference type="Pfam" id="PF03422">
    <property type="entry name" value="CBM_6"/>
    <property type="match status" value="1"/>
</dbReference>
<keyword evidence="3" id="KW-0119">Carbohydrate metabolism</keyword>
<dbReference type="PANTHER" id="PTHR43772">
    <property type="entry name" value="ENDO-1,4-BETA-XYLANASE"/>
    <property type="match status" value="1"/>
</dbReference>
<keyword evidence="2 5" id="KW-0378">Hydrolase</keyword>
<evidence type="ECO:0000256" key="1">
    <source>
        <dbReference type="ARBA" id="ARBA00022651"/>
    </source>
</evidence>
<dbReference type="CDD" id="cd04084">
    <property type="entry name" value="CBM6_xylanase-like"/>
    <property type="match status" value="1"/>
</dbReference>
<evidence type="ECO:0000256" key="5">
    <source>
        <dbReference type="RuleBase" id="RU361187"/>
    </source>
</evidence>
<comment type="similarity">
    <text evidence="5">Belongs to the glycosyl hydrolase 43 family.</text>
</comment>
<name>A0ABS6D3K1_9FIRM</name>
<dbReference type="Proteomes" id="UP000723714">
    <property type="component" value="Unassembled WGS sequence"/>
</dbReference>
<evidence type="ECO:0000259" key="6">
    <source>
        <dbReference type="Pfam" id="PF03422"/>
    </source>
</evidence>
<keyword evidence="1" id="KW-0858">Xylan degradation</keyword>
<keyword evidence="1" id="KW-0624">Polysaccharide degradation</keyword>
<accession>A0ABS6D3K1</accession>
<evidence type="ECO:0000256" key="3">
    <source>
        <dbReference type="ARBA" id="ARBA00023277"/>
    </source>
</evidence>
<protein>
    <submittedName>
        <fullName evidence="7">Family 43 glycosylhydrolase</fullName>
    </submittedName>
</protein>
<evidence type="ECO:0000313" key="8">
    <source>
        <dbReference type="Proteomes" id="UP000723714"/>
    </source>
</evidence>
<dbReference type="EMBL" id="JABACJ020000006">
    <property type="protein sequence ID" value="MBU3875787.1"/>
    <property type="molecule type" value="Genomic_DNA"/>
</dbReference>
<evidence type="ECO:0000313" key="7">
    <source>
        <dbReference type="EMBL" id="MBU3875787.1"/>
    </source>
</evidence>
<proteinExistence type="inferred from homology"/>
<dbReference type="InterPro" id="IPR052176">
    <property type="entry name" value="Glycosyl_Hydrlase_43_Enz"/>
</dbReference>
<evidence type="ECO:0000256" key="2">
    <source>
        <dbReference type="ARBA" id="ARBA00022801"/>
    </source>
</evidence>
<keyword evidence="4 5" id="KW-0326">Glycosidase</keyword>
<organism evidence="7 8">
    <name type="scientific">Faecalicatena faecalis</name>
    <dbReference type="NCBI Taxonomy" id="2726362"/>
    <lineage>
        <taxon>Bacteria</taxon>
        <taxon>Bacillati</taxon>
        <taxon>Bacillota</taxon>
        <taxon>Clostridia</taxon>
        <taxon>Lachnospirales</taxon>
        <taxon>Lachnospiraceae</taxon>
        <taxon>Faecalicatena</taxon>
    </lineage>
</organism>
<dbReference type="InterPro" id="IPR005084">
    <property type="entry name" value="CBM6"/>
</dbReference>
<keyword evidence="8" id="KW-1185">Reference proteome</keyword>
<gene>
    <name evidence="7" type="ORF">HGO97_008180</name>
</gene>
<evidence type="ECO:0000256" key="4">
    <source>
        <dbReference type="ARBA" id="ARBA00023295"/>
    </source>
</evidence>
<reference evidence="7 8" key="1">
    <citation type="submission" date="2021-06" db="EMBL/GenBank/DDBJ databases">
        <title>Faecalicatena sp. nov. isolated from porcine feces.</title>
        <authorList>
            <person name="Oh B.S."/>
            <person name="Lee J.H."/>
        </authorList>
    </citation>
    <scope>NUCLEOTIDE SEQUENCE [LARGE SCALE GENOMIC DNA]</scope>
    <source>
        <strain evidence="7 8">AGMB00832</strain>
    </source>
</reference>